<dbReference type="InterPro" id="IPR002725">
    <property type="entry name" value="YgjP-like_metallopeptidase"/>
</dbReference>
<name>F2N7I0_CORGP</name>
<sequence>MSSEISIDDHTYTLYAASDTRRVPVHVTRKRVKNLNLRIRSDATAVMSIPVAASRDAAQRFIDRRVIWILKHVDRLERISAARRCAHADGAGELIALWGEPVKAKEVLRAASVGPRRTRLDALYHDELVRALPLVAARIETVVGVRARTWRVRDMTSRWGSCTPATGAIRISSALAAFPPACLDCVVTHELIHLIEPSHKARFHKLLDRHFPRNRIVRSWLKRSPMEIARARSAGALDLD</sequence>
<dbReference type="STRING" id="700015.Corgl_0682"/>
<dbReference type="EMBL" id="CP002628">
    <property type="protein sequence ID" value="AEB06796.1"/>
    <property type="molecule type" value="Genomic_DNA"/>
</dbReference>
<dbReference type="OrthoDB" id="9811177at2"/>
<dbReference type="HOGENOM" id="CLU_065947_1_0_11"/>
<dbReference type="Pfam" id="PF01863">
    <property type="entry name" value="YgjP-like"/>
    <property type="match status" value="1"/>
</dbReference>
<dbReference type="PANTHER" id="PTHR30399:SF1">
    <property type="entry name" value="UTP PYROPHOSPHATASE"/>
    <property type="match status" value="1"/>
</dbReference>
<evidence type="ECO:0000313" key="3">
    <source>
        <dbReference type="Proteomes" id="UP000006851"/>
    </source>
</evidence>
<protein>
    <recommendedName>
        <fullName evidence="1">YgjP-like metallopeptidase domain-containing protein</fullName>
    </recommendedName>
</protein>
<feature type="domain" description="YgjP-like metallopeptidase" evidence="1">
    <location>
        <begin position="116"/>
        <end position="223"/>
    </location>
</feature>
<gene>
    <name evidence="2" type="ordered locus">Corgl_0682</name>
</gene>
<reference evidence="3" key="1">
    <citation type="journal article" date="2013" name="Stand. Genomic Sci.">
        <title>Complete genome sequence of Coriobacterium glomerans type strain (PW2(T)) from the midgut of Pyrrhocoris apterus L. (red soldier bug).</title>
        <authorList>
            <person name="Stackebrandt E."/>
            <person name="Zeytun A."/>
            <person name="Lapidus A."/>
            <person name="Nolan M."/>
            <person name="Lucas S."/>
            <person name="Hammon N."/>
            <person name="Deshpande S."/>
            <person name="Cheng J.F."/>
            <person name="Tapia R."/>
            <person name="Goodwin L.A."/>
            <person name="Pitluck S."/>
            <person name="Liolios K."/>
            <person name="Pagani I."/>
            <person name="Ivanova N."/>
            <person name="Mavromatis K."/>
            <person name="Mikhailova N."/>
            <person name="Huntemann M."/>
            <person name="Pati A."/>
            <person name="Chen A."/>
            <person name="Palaniappan K."/>
            <person name="Chang Y.J."/>
            <person name="Land M."/>
            <person name="Hauser L."/>
            <person name="Rohde M."/>
            <person name="Pukall R."/>
            <person name="Goker M."/>
            <person name="Detter J.C."/>
            <person name="Woyke T."/>
            <person name="Bristow J."/>
            <person name="Eisen J.A."/>
            <person name="Markowitz V."/>
            <person name="Hugenholtz P."/>
            <person name="Kyrpides N.C."/>
            <person name="Klenk H.P."/>
        </authorList>
    </citation>
    <scope>NUCLEOTIDE SEQUENCE</scope>
    <source>
        <strain evidence="3">ATCC 49209 / DSM 20642 / JCM 10262 / PW2</strain>
    </source>
</reference>
<dbReference type="Gene3D" id="3.30.2010.10">
    <property type="entry name" value="Metalloproteases ('zincins'), catalytic domain"/>
    <property type="match status" value="1"/>
</dbReference>
<dbReference type="Proteomes" id="UP000006851">
    <property type="component" value="Chromosome"/>
</dbReference>
<organism evidence="2 3">
    <name type="scientific">Coriobacterium glomerans (strain ATCC 49209 / DSM 20642 / JCM 10262 / PW2)</name>
    <dbReference type="NCBI Taxonomy" id="700015"/>
    <lineage>
        <taxon>Bacteria</taxon>
        <taxon>Bacillati</taxon>
        <taxon>Actinomycetota</taxon>
        <taxon>Coriobacteriia</taxon>
        <taxon>Coriobacteriales</taxon>
        <taxon>Coriobacteriaceae</taxon>
        <taxon>Coriobacterium</taxon>
    </lineage>
</organism>
<dbReference type="KEGG" id="cgo:Corgl_0682"/>
<dbReference type="CDD" id="cd07344">
    <property type="entry name" value="M48_yhfN_like"/>
    <property type="match status" value="1"/>
</dbReference>
<dbReference type="eggNOG" id="COG1451">
    <property type="taxonomic scope" value="Bacteria"/>
</dbReference>
<keyword evidence="3" id="KW-1185">Reference proteome</keyword>
<evidence type="ECO:0000259" key="1">
    <source>
        <dbReference type="Pfam" id="PF01863"/>
    </source>
</evidence>
<evidence type="ECO:0000313" key="2">
    <source>
        <dbReference type="EMBL" id="AEB06796.1"/>
    </source>
</evidence>
<dbReference type="PANTHER" id="PTHR30399">
    <property type="entry name" value="UNCHARACTERIZED PROTEIN YGJP"/>
    <property type="match status" value="1"/>
</dbReference>
<dbReference type="AlphaFoldDB" id="F2N7I0"/>
<proteinExistence type="predicted"/>
<dbReference type="InterPro" id="IPR053136">
    <property type="entry name" value="UTP_pyrophosphatase-like"/>
</dbReference>
<accession>F2N7I0</accession>